<reference evidence="2 3" key="1">
    <citation type="submission" date="2021-03" db="EMBL/GenBank/DDBJ databases">
        <title>Isolation and description of Capnocytophaga bilenii sp. nov., a novel Capnocytophaga species, isolated from a gingivitis subject.</title>
        <authorList>
            <person name="Antezack A."/>
            <person name="Monnet-Corti V."/>
            <person name="La Scola B."/>
        </authorList>
    </citation>
    <scope>NUCLEOTIDE SEQUENCE [LARGE SCALE GENOMIC DNA]</scope>
    <source>
        <strain evidence="2 3">Marseille-Q4570</strain>
    </source>
</reference>
<feature type="chain" id="PRO_5047290275" description="Lipoprotein" evidence="1">
    <location>
        <begin position="26"/>
        <end position="197"/>
    </location>
</feature>
<keyword evidence="3" id="KW-1185">Reference proteome</keyword>
<evidence type="ECO:0008006" key="4">
    <source>
        <dbReference type="Google" id="ProtNLM"/>
    </source>
</evidence>
<dbReference type="Proteomes" id="UP000681610">
    <property type="component" value="Unassembled WGS sequence"/>
</dbReference>
<evidence type="ECO:0000313" key="2">
    <source>
        <dbReference type="EMBL" id="MBO1884101.1"/>
    </source>
</evidence>
<gene>
    <name evidence="2" type="ORF">J4N46_06655</name>
</gene>
<name>A0ABS3PXN5_9FLAO</name>
<evidence type="ECO:0000313" key="3">
    <source>
        <dbReference type="Proteomes" id="UP000681610"/>
    </source>
</evidence>
<accession>A0ABS3PXN5</accession>
<keyword evidence="1" id="KW-0732">Signal</keyword>
<protein>
    <recommendedName>
        <fullName evidence="4">Lipoprotein</fullName>
    </recommendedName>
</protein>
<organism evidence="2 3">
    <name type="scientific">Capnocytophaga bilenii</name>
    <dbReference type="NCBI Taxonomy" id="2819369"/>
    <lineage>
        <taxon>Bacteria</taxon>
        <taxon>Pseudomonadati</taxon>
        <taxon>Bacteroidota</taxon>
        <taxon>Flavobacteriia</taxon>
        <taxon>Flavobacteriales</taxon>
        <taxon>Flavobacteriaceae</taxon>
        <taxon>Capnocytophaga</taxon>
    </lineage>
</organism>
<sequence>MKKLLSALFALALASCVPSTGSTNASLTSPEGLKDAQALLADNFAKYDGKIVAVGFSVDADDHIDMVDVTYKEGSKATAASYVVYTKQVIESNPYAGLEAEKGLKVSDFKVTELTSLVEKAKALIAEKDKNFTDFRAHKLEYEVQADGSLLTRFVVYANNANTSYFGKRVDAGKPVFAFSFEADTAGNVKAVSGLEL</sequence>
<dbReference type="PROSITE" id="PS51257">
    <property type="entry name" value="PROKAR_LIPOPROTEIN"/>
    <property type="match status" value="1"/>
</dbReference>
<comment type="caution">
    <text evidence="2">The sequence shown here is derived from an EMBL/GenBank/DDBJ whole genome shotgun (WGS) entry which is preliminary data.</text>
</comment>
<dbReference type="RefSeq" id="WP_208058650.1">
    <property type="nucleotide sequence ID" value="NZ_JAGDYP010000004.1"/>
</dbReference>
<feature type="signal peptide" evidence="1">
    <location>
        <begin position="1"/>
        <end position="25"/>
    </location>
</feature>
<proteinExistence type="predicted"/>
<dbReference type="EMBL" id="JAGDYP010000004">
    <property type="protein sequence ID" value="MBO1884101.1"/>
    <property type="molecule type" value="Genomic_DNA"/>
</dbReference>
<evidence type="ECO:0000256" key="1">
    <source>
        <dbReference type="SAM" id="SignalP"/>
    </source>
</evidence>